<organism evidence="1 2">
    <name type="scientific">Rhabditophanes sp. KR3021</name>
    <dbReference type="NCBI Taxonomy" id="114890"/>
    <lineage>
        <taxon>Eukaryota</taxon>
        <taxon>Metazoa</taxon>
        <taxon>Ecdysozoa</taxon>
        <taxon>Nematoda</taxon>
        <taxon>Chromadorea</taxon>
        <taxon>Rhabditida</taxon>
        <taxon>Tylenchina</taxon>
        <taxon>Panagrolaimomorpha</taxon>
        <taxon>Strongyloidoidea</taxon>
        <taxon>Alloionematidae</taxon>
        <taxon>Rhabditophanes</taxon>
    </lineage>
</organism>
<evidence type="ECO:0000313" key="2">
    <source>
        <dbReference type="WBParaSite" id="RSKR_0000019800.1"/>
    </source>
</evidence>
<proteinExistence type="predicted"/>
<evidence type="ECO:0000313" key="1">
    <source>
        <dbReference type="Proteomes" id="UP000095286"/>
    </source>
</evidence>
<protein>
    <submittedName>
        <fullName evidence="2">PLD phosphodiesterase domain-containing protein</fullName>
    </submittedName>
</protein>
<dbReference type="Proteomes" id="UP000095286">
    <property type="component" value="Unplaced"/>
</dbReference>
<name>A0AC35TGA2_9BILA</name>
<dbReference type="WBParaSite" id="RSKR_0000019800.1">
    <property type="protein sequence ID" value="RSKR_0000019800.1"/>
    <property type="gene ID" value="RSKR_0000019800"/>
</dbReference>
<sequence>MVRVDVLTPLVTVVVTAFVVSGGWIGAYFIFGPDKTSMQCISSNNNNNNITPKTPLPTASYPTQLPPNPFITDPQCSSSCDFQLVESIPIGLTYNASETLYTPTHLIWQKLMGMAKTDIHIASFYWSLLGNDTENSPPWHPSMQPGTDVFNSIVAAGQRNVDIQIAQNYVEGGYFETNYLASQGLATVRTLNFDNWFSGGILHTKAMIIDGKHFYVGSANMDWRSLMQVKELGVVGYNCECMAADIDKIFQVYWHMGSPGAKLPGKWAPSFDTVRNSQNPISVRLNHQNSAAYFSSSPPQFTPAGRLGDGDNIVEIINDAKEFVYIAVMDYVPATLYMPVNTYWNNIDTALRSAAFDRRVHVKLLMSKWNHTSRAFYKHLKSLSDISKALPCVRYTAGNGEKYCEKNSWGTIEVKLFEVPEDGFEWAAYTRVNHNKYMVTESTAFIGTSNWSGDYFLTTGGIGLAIKSQDASTQNQVAADLSEKVFLRDWNSKYATSIDHFDANGNSLPKDEE</sequence>
<accession>A0AC35TGA2</accession>
<reference evidence="2" key="1">
    <citation type="submission" date="2016-11" db="UniProtKB">
        <authorList>
            <consortium name="WormBaseParasite"/>
        </authorList>
    </citation>
    <scope>IDENTIFICATION</scope>
    <source>
        <strain evidence="2">KR3021</strain>
    </source>
</reference>